<evidence type="ECO:0000256" key="1">
    <source>
        <dbReference type="ARBA" id="ARBA00004651"/>
    </source>
</evidence>
<evidence type="ECO:0000256" key="4">
    <source>
        <dbReference type="ARBA" id="ARBA00022475"/>
    </source>
</evidence>
<comment type="subcellular location">
    <subcellularLocation>
        <location evidence="1">Cell membrane</location>
        <topology evidence="1">Multi-pass membrane protein</topology>
    </subcellularLocation>
</comment>
<evidence type="ECO:0000256" key="6">
    <source>
        <dbReference type="ARBA" id="ARBA00022989"/>
    </source>
</evidence>
<accession>A0A0E9M3D9</accession>
<feature type="transmembrane region" description="Helical" evidence="8">
    <location>
        <begin position="69"/>
        <end position="90"/>
    </location>
</feature>
<dbReference type="Proteomes" id="UP000032900">
    <property type="component" value="Unassembled WGS sequence"/>
</dbReference>
<dbReference type="GO" id="GO:0005886">
    <property type="term" value="C:plasma membrane"/>
    <property type="evidence" value="ECO:0007669"/>
    <property type="project" value="UniProtKB-SubCell"/>
</dbReference>
<comment type="caution">
    <text evidence="9">The sequence shown here is derived from an EMBL/GenBank/DDBJ whole genome shotgun (WGS) entry which is preliminary data.</text>
</comment>
<organism evidence="9 10">
    <name type="scientific">Geofilum rubicundum JCM 15548</name>
    <dbReference type="NCBI Taxonomy" id="1236989"/>
    <lineage>
        <taxon>Bacteria</taxon>
        <taxon>Pseudomonadati</taxon>
        <taxon>Bacteroidota</taxon>
        <taxon>Bacteroidia</taxon>
        <taxon>Marinilabiliales</taxon>
        <taxon>Marinilabiliaceae</taxon>
        <taxon>Geofilum</taxon>
    </lineage>
</organism>
<dbReference type="SUPFAM" id="SSF81345">
    <property type="entry name" value="ABC transporter involved in vitamin B12 uptake, BtuC"/>
    <property type="match status" value="1"/>
</dbReference>
<keyword evidence="7 8" id="KW-0472">Membrane</keyword>
<comment type="similarity">
    <text evidence="2">Belongs to the binding-protein-dependent transport system permease family. FecCD subfamily.</text>
</comment>
<dbReference type="PANTHER" id="PTHR30472">
    <property type="entry name" value="FERRIC ENTEROBACTIN TRANSPORT SYSTEM PERMEASE PROTEIN"/>
    <property type="match status" value="1"/>
</dbReference>
<evidence type="ECO:0000256" key="2">
    <source>
        <dbReference type="ARBA" id="ARBA00007935"/>
    </source>
</evidence>
<gene>
    <name evidence="9" type="ORF">JCM15548_14339</name>
</gene>
<reference evidence="9 10" key="1">
    <citation type="journal article" date="2015" name="Microbes Environ.">
        <title>Distribution and evolution of nitrogen fixation genes in the phylum bacteroidetes.</title>
        <authorList>
            <person name="Inoue J."/>
            <person name="Oshima K."/>
            <person name="Suda W."/>
            <person name="Sakamoto M."/>
            <person name="Iino T."/>
            <person name="Noda S."/>
            <person name="Hongoh Y."/>
            <person name="Hattori M."/>
            <person name="Ohkuma M."/>
        </authorList>
    </citation>
    <scope>NUCLEOTIDE SEQUENCE [LARGE SCALE GENOMIC DNA]</scope>
    <source>
        <strain evidence="9">JCM 15548</strain>
    </source>
</reference>
<dbReference type="Pfam" id="PF01032">
    <property type="entry name" value="FecCD"/>
    <property type="match status" value="1"/>
</dbReference>
<evidence type="ECO:0000313" key="9">
    <source>
        <dbReference type="EMBL" id="GAO31926.1"/>
    </source>
</evidence>
<dbReference type="EMBL" id="BAZW01000070">
    <property type="protein sequence ID" value="GAO31926.1"/>
    <property type="molecule type" value="Genomic_DNA"/>
</dbReference>
<sequence length="96" mass="10407">MITVMVASLVTAVTVAFYGVIAFVGLIIPHVTRKILGFNERPVIIGSALFGALFLLASDMLARTLLAPIVIPVGIITSFVGAPFFLYLLFNRIKKR</sequence>
<dbReference type="PANTHER" id="PTHR30472:SF25">
    <property type="entry name" value="ABC TRANSPORTER PERMEASE PROTEIN MJ0876-RELATED"/>
    <property type="match status" value="1"/>
</dbReference>
<dbReference type="InterPro" id="IPR037294">
    <property type="entry name" value="ABC_BtuC-like"/>
</dbReference>
<proteinExistence type="inferred from homology"/>
<feature type="transmembrane region" description="Helical" evidence="8">
    <location>
        <begin position="43"/>
        <end position="63"/>
    </location>
</feature>
<keyword evidence="3" id="KW-0813">Transport</keyword>
<keyword evidence="10" id="KW-1185">Reference proteome</keyword>
<dbReference type="GO" id="GO:0033214">
    <property type="term" value="P:siderophore-iron import into cell"/>
    <property type="evidence" value="ECO:0007669"/>
    <property type="project" value="TreeGrafter"/>
</dbReference>
<evidence type="ECO:0000256" key="3">
    <source>
        <dbReference type="ARBA" id="ARBA00022448"/>
    </source>
</evidence>
<name>A0A0E9M3D9_9BACT</name>
<dbReference type="Gene3D" id="1.10.3470.10">
    <property type="entry name" value="ABC transporter involved in vitamin B12 uptake, BtuC"/>
    <property type="match status" value="1"/>
</dbReference>
<keyword evidence="4" id="KW-1003">Cell membrane</keyword>
<protein>
    <submittedName>
        <fullName evidence="9">Hemin ABC transporter, permease protein</fullName>
    </submittedName>
</protein>
<evidence type="ECO:0000256" key="7">
    <source>
        <dbReference type="ARBA" id="ARBA00023136"/>
    </source>
</evidence>
<keyword evidence="6 8" id="KW-1133">Transmembrane helix</keyword>
<evidence type="ECO:0000313" key="10">
    <source>
        <dbReference type="Proteomes" id="UP000032900"/>
    </source>
</evidence>
<feature type="transmembrane region" description="Helical" evidence="8">
    <location>
        <begin position="6"/>
        <end position="31"/>
    </location>
</feature>
<dbReference type="AlphaFoldDB" id="A0A0E9M3D9"/>
<keyword evidence="5 8" id="KW-0812">Transmembrane</keyword>
<evidence type="ECO:0000256" key="5">
    <source>
        <dbReference type="ARBA" id="ARBA00022692"/>
    </source>
</evidence>
<dbReference type="STRING" id="1236989.JCM15548_14339"/>
<dbReference type="GO" id="GO:0022857">
    <property type="term" value="F:transmembrane transporter activity"/>
    <property type="evidence" value="ECO:0007669"/>
    <property type="project" value="InterPro"/>
</dbReference>
<evidence type="ECO:0000256" key="8">
    <source>
        <dbReference type="SAM" id="Phobius"/>
    </source>
</evidence>
<dbReference type="InterPro" id="IPR000522">
    <property type="entry name" value="ABC_transptr_permease_BtuC"/>
</dbReference>